<gene>
    <name evidence="1" type="ORF">TIFTF001_013408</name>
</gene>
<name>A0AA88DI92_FICCA</name>
<reference evidence="1" key="1">
    <citation type="submission" date="2023-07" db="EMBL/GenBank/DDBJ databases">
        <title>draft genome sequence of fig (Ficus carica).</title>
        <authorList>
            <person name="Takahashi T."/>
            <person name="Nishimura K."/>
        </authorList>
    </citation>
    <scope>NUCLEOTIDE SEQUENCE</scope>
</reference>
<comment type="caution">
    <text evidence="1">The sequence shown here is derived from an EMBL/GenBank/DDBJ whole genome shotgun (WGS) entry which is preliminary data.</text>
</comment>
<dbReference type="EMBL" id="BTGU01000018">
    <property type="protein sequence ID" value="GMN44199.1"/>
    <property type="molecule type" value="Genomic_DNA"/>
</dbReference>
<dbReference type="Proteomes" id="UP001187192">
    <property type="component" value="Unassembled WGS sequence"/>
</dbReference>
<dbReference type="AlphaFoldDB" id="A0AA88DI92"/>
<organism evidence="1 2">
    <name type="scientific">Ficus carica</name>
    <name type="common">Common fig</name>
    <dbReference type="NCBI Taxonomy" id="3494"/>
    <lineage>
        <taxon>Eukaryota</taxon>
        <taxon>Viridiplantae</taxon>
        <taxon>Streptophyta</taxon>
        <taxon>Embryophyta</taxon>
        <taxon>Tracheophyta</taxon>
        <taxon>Spermatophyta</taxon>
        <taxon>Magnoliopsida</taxon>
        <taxon>eudicotyledons</taxon>
        <taxon>Gunneridae</taxon>
        <taxon>Pentapetalae</taxon>
        <taxon>rosids</taxon>
        <taxon>fabids</taxon>
        <taxon>Rosales</taxon>
        <taxon>Moraceae</taxon>
        <taxon>Ficeae</taxon>
        <taxon>Ficus</taxon>
    </lineage>
</organism>
<evidence type="ECO:0000313" key="1">
    <source>
        <dbReference type="EMBL" id="GMN44199.1"/>
    </source>
</evidence>
<keyword evidence="2" id="KW-1185">Reference proteome</keyword>
<evidence type="ECO:0000313" key="2">
    <source>
        <dbReference type="Proteomes" id="UP001187192"/>
    </source>
</evidence>
<sequence length="121" mass="13669">MAAVYVSIKYNGKWDITSIYVDGEMKRIMMPLTATYVGLIELVWSVIELRGQEKTIVMKDTIELGMPSVRIQSDAGIHFYIQPKKKDGHVLSEFSISIDLLDGSVAEAIFISTMFNCCYHI</sequence>
<protein>
    <submittedName>
        <fullName evidence="1">Uncharacterized protein</fullName>
    </submittedName>
</protein>
<proteinExistence type="predicted"/>
<accession>A0AA88DI92</accession>